<dbReference type="PANTHER" id="PTHR45884">
    <property type="entry name" value="N-ACETYLTRANSFERASE ECO"/>
    <property type="match status" value="1"/>
</dbReference>
<keyword evidence="8" id="KW-0131">Cell cycle</keyword>
<feature type="region of interest" description="Disordered" evidence="11">
    <location>
        <begin position="688"/>
        <end position="1081"/>
    </location>
</feature>
<evidence type="ECO:0000256" key="4">
    <source>
        <dbReference type="ARBA" id="ARBA00022723"/>
    </source>
</evidence>
<feature type="domain" description="N-acetyltransferase ESCO acetyl-transferase" evidence="13">
    <location>
        <begin position="1258"/>
        <end position="1326"/>
    </location>
</feature>
<keyword evidence="15" id="KW-1185">Reference proteome</keyword>
<keyword evidence="6" id="KW-0862">Zinc</keyword>
<keyword evidence="3" id="KW-0808">Transferase</keyword>
<dbReference type="GO" id="GO:0005634">
    <property type="term" value="C:nucleus"/>
    <property type="evidence" value="ECO:0007669"/>
    <property type="project" value="UniProtKB-SubCell"/>
</dbReference>
<feature type="compositionally biased region" description="Basic and acidic residues" evidence="11">
    <location>
        <begin position="433"/>
        <end position="454"/>
    </location>
</feature>
<comment type="subcellular location">
    <subcellularLocation>
        <location evidence="1">Nucleus</location>
    </subcellularLocation>
</comment>
<evidence type="ECO:0000256" key="8">
    <source>
        <dbReference type="ARBA" id="ARBA00023306"/>
    </source>
</evidence>
<proteinExistence type="inferred from homology"/>
<dbReference type="InterPro" id="IPR028009">
    <property type="entry name" value="ESCO_Acetyltransf_dom"/>
</dbReference>
<dbReference type="GO" id="GO:0061733">
    <property type="term" value="F:protein-lysine-acetyltransferase activity"/>
    <property type="evidence" value="ECO:0007669"/>
    <property type="project" value="TreeGrafter"/>
</dbReference>
<feature type="compositionally biased region" description="Basic and acidic residues" evidence="11">
    <location>
        <begin position="1031"/>
        <end position="1041"/>
    </location>
</feature>
<reference evidence="14 15" key="2">
    <citation type="journal article" date="2023" name="Mol. Biol. Evol.">
        <title>Genomics of Secondarily Temperate Adaptation in the Only Non-Antarctic Icefish.</title>
        <authorList>
            <person name="Rivera-Colon A.G."/>
            <person name="Rayamajhi N."/>
            <person name="Minhas B.F."/>
            <person name="Madrigal G."/>
            <person name="Bilyk K.T."/>
            <person name="Yoon V."/>
            <person name="Hune M."/>
            <person name="Gregory S."/>
            <person name="Cheng C.H.C."/>
            <person name="Catchen J.M."/>
        </authorList>
    </citation>
    <scope>NUCLEOTIDE SEQUENCE [LARGE SCALE GENOMIC DNA]</scope>
    <source>
        <strain evidence="14">JMC-PN-2008</strain>
    </source>
</reference>
<evidence type="ECO:0000313" key="14">
    <source>
        <dbReference type="EMBL" id="KAK5849864.1"/>
    </source>
</evidence>
<evidence type="ECO:0000256" key="6">
    <source>
        <dbReference type="ARBA" id="ARBA00022833"/>
    </source>
</evidence>
<name>A0AAN7WWU4_ELEMC</name>
<feature type="compositionally biased region" description="Low complexity" evidence="11">
    <location>
        <begin position="550"/>
        <end position="559"/>
    </location>
</feature>
<evidence type="ECO:0000256" key="7">
    <source>
        <dbReference type="ARBA" id="ARBA00023242"/>
    </source>
</evidence>
<dbReference type="GO" id="GO:0007064">
    <property type="term" value="P:mitotic sister chromatid cohesion"/>
    <property type="evidence" value="ECO:0007669"/>
    <property type="project" value="TreeGrafter"/>
</dbReference>
<keyword evidence="9" id="KW-0012">Acyltransferase</keyword>
<dbReference type="InterPro" id="IPR028005">
    <property type="entry name" value="AcTrfase_ESCO_Znf_dom"/>
</dbReference>
<dbReference type="GO" id="GO:0008270">
    <property type="term" value="F:zinc ion binding"/>
    <property type="evidence" value="ECO:0007669"/>
    <property type="project" value="UniProtKB-KW"/>
</dbReference>
<evidence type="ECO:0000259" key="13">
    <source>
        <dbReference type="Pfam" id="PF13880"/>
    </source>
</evidence>
<feature type="compositionally biased region" description="Basic and acidic residues" evidence="11">
    <location>
        <begin position="1"/>
        <end position="10"/>
    </location>
</feature>
<feature type="compositionally biased region" description="Basic and acidic residues" evidence="11">
    <location>
        <begin position="466"/>
        <end position="483"/>
    </location>
</feature>
<feature type="compositionally biased region" description="Polar residues" evidence="11">
    <location>
        <begin position="455"/>
        <end position="465"/>
    </location>
</feature>
<feature type="compositionally biased region" description="Pro residues" evidence="11">
    <location>
        <begin position="701"/>
        <end position="716"/>
    </location>
</feature>
<evidence type="ECO:0000256" key="10">
    <source>
        <dbReference type="ARBA" id="ARBA00047902"/>
    </source>
</evidence>
<keyword evidence="4" id="KW-0479">Metal-binding</keyword>
<feature type="compositionally biased region" description="Basic and acidic residues" evidence="11">
    <location>
        <begin position="115"/>
        <end position="128"/>
    </location>
</feature>
<feature type="compositionally biased region" description="Basic and acidic residues" evidence="11">
    <location>
        <begin position="184"/>
        <end position="196"/>
    </location>
</feature>
<dbReference type="GO" id="GO:0000785">
    <property type="term" value="C:chromatin"/>
    <property type="evidence" value="ECO:0007669"/>
    <property type="project" value="TreeGrafter"/>
</dbReference>
<feature type="compositionally biased region" description="Low complexity" evidence="11">
    <location>
        <begin position="913"/>
        <end position="931"/>
    </location>
</feature>
<protein>
    <recommendedName>
        <fullName evidence="16">Titin-like</fullName>
    </recommendedName>
</protein>
<evidence type="ECO:0000256" key="3">
    <source>
        <dbReference type="ARBA" id="ARBA00022679"/>
    </source>
</evidence>
<comment type="caution">
    <text evidence="14">The sequence shown here is derived from an EMBL/GenBank/DDBJ whole genome shotgun (WGS) entry which is preliminary data.</text>
</comment>
<organism evidence="14 15">
    <name type="scientific">Eleginops maclovinus</name>
    <name type="common">Patagonian blennie</name>
    <name type="synonym">Eleginus maclovinus</name>
    <dbReference type="NCBI Taxonomy" id="56733"/>
    <lineage>
        <taxon>Eukaryota</taxon>
        <taxon>Metazoa</taxon>
        <taxon>Chordata</taxon>
        <taxon>Craniata</taxon>
        <taxon>Vertebrata</taxon>
        <taxon>Euteleostomi</taxon>
        <taxon>Actinopterygii</taxon>
        <taxon>Neopterygii</taxon>
        <taxon>Teleostei</taxon>
        <taxon>Neoteleostei</taxon>
        <taxon>Acanthomorphata</taxon>
        <taxon>Eupercaria</taxon>
        <taxon>Perciformes</taxon>
        <taxon>Notothenioidei</taxon>
        <taxon>Eleginopidae</taxon>
        <taxon>Eleginops</taxon>
    </lineage>
</organism>
<feature type="compositionally biased region" description="Polar residues" evidence="11">
    <location>
        <begin position="1003"/>
        <end position="1012"/>
    </location>
</feature>
<evidence type="ECO:0000256" key="5">
    <source>
        <dbReference type="ARBA" id="ARBA00022771"/>
    </source>
</evidence>
<feature type="compositionally biased region" description="Polar residues" evidence="11">
    <location>
        <begin position="764"/>
        <end position="780"/>
    </location>
</feature>
<dbReference type="PANTHER" id="PTHR45884:SF1">
    <property type="entry name" value="N-ACETYLTRANSFERASE ESCO1"/>
    <property type="match status" value="1"/>
</dbReference>
<dbReference type="Pfam" id="PF13878">
    <property type="entry name" value="zf-C2H2_3"/>
    <property type="match status" value="1"/>
</dbReference>
<evidence type="ECO:0008006" key="16">
    <source>
        <dbReference type="Google" id="ProtNLM"/>
    </source>
</evidence>
<evidence type="ECO:0000256" key="11">
    <source>
        <dbReference type="SAM" id="MobiDB-lite"/>
    </source>
</evidence>
<keyword evidence="7" id="KW-0539">Nucleus</keyword>
<feature type="region of interest" description="Disordered" evidence="11">
    <location>
        <begin position="105"/>
        <end position="242"/>
    </location>
</feature>
<feature type="compositionally biased region" description="Polar residues" evidence="11">
    <location>
        <begin position="944"/>
        <end position="954"/>
    </location>
</feature>
<dbReference type="Pfam" id="PF13880">
    <property type="entry name" value="Acetyltransf_13"/>
    <property type="match status" value="1"/>
</dbReference>
<sequence length="1342" mass="144799">MEEQNHRIGEVDEPTMALSNDNQPPPLPESGDNADMETKPNIQGNMEVVSPGRVGDIEGEGTGSNEVIVFVRGQPDGADIVIPASEEPIDTVNQSDVEIHENQIVYEPISSPESSDDREISTASENHDGVSSLDRQHTGSPMEGDVSTNNSCSQQLEKEEDLQQQMCVPDSQDVEVPESCVPAHSEESNMNVDEKQVAVISSSDDISRPDGQSEDATQQRESNGYADCAAEVSEQEQEVADVTVTTTTATTKIEIPDSTSEEFVIIQPIAIGEIPYDIVTQAAAESGLSDSLSEQVNADGDMENERILNGSQQTDFLQAKEQQCPTADEIKVTNSSEVVDQEMTDGSVEVLQNSDHSKPPTSDSMDVNTSEIETANLHAQVTNVDCHALTIENAEANLDLQEVQILQDIEIGREIVVAEEENEEDGDITIIEKGQETPEEDPPKKSEEKTKDETCGTSLKQNTNEKTIDDKKGKGAEKPKKQEMNTQARTKARLAALAEQKAAASKRTANRQQLNLLALCHEIAEDIATDSMLLKRIEEEKLVAVAAAAAAAEAASKSATSKKESPPVTTQEADPAVVATLAGPEESSASVTPAEEAPAAKPSTEDSAEAKPAAEPVAKPPAEAPKRRFFVTQISVPLKAHEKKKLTRYQRLRQVELQREKMSWARVKKLKSDQANQMFSDMDWQAPMSASFPFSVSPVTTAPPPAASPPESPLPSPASTSKPATLKVEEVPKAFTPKAEPSKTEPTKTETPKTEPPEAEASKTATPSAGTRKSTRQTKALTPKETPSPGPTPKVTRSAAKRTLPAVPPPMPNGVKAQKQKPVEYKPYRPRPKYSFDDFELDDDPLPGATKKPSLQTRPMHPMRPNVQSNPAAQLKPTGQSHLANQARLRAGQIPGQPRPAGSTAPQLKPAVATTPQSKATATAAASLKQPLVKAQLKPPVMTAPQSKTVTAPGQSKPAVSPQLKPAGIVSAPLRPTAAPQAAGSTTPETKPAPPKADVGSMPQKTPNTPSSGDGKCKETADPTSSLPTKDGSKVKCEEKPAVAGVDPPPENKAQSVKKESSEKPQEGAAETRDGRTPLSDACLQKEVKKLKEADKDGTQTIIDAGQKHFGAVACSVCGMLYSAANPEDESQHLLFHNQFISAVKYVGWKKERILAEYPDGKIILVLPDDPKYALKKVEEIREMVDNDLGFQQVETKCPSQTKTFLFISNDKKVGGCLIAEHIQEGYRVIEEPGPEGSEGEKVMFERQRAWCCSTTAEPAICGISRIWVVNMMRRKGIASRMLECLRNNFVYGSYLSKDEIAFSDPTPDGKLFATHYFSTSQFLVYNFVSGTRSSQPKTDAV</sequence>
<feature type="region of interest" description="Disordered" evidence="11">
    <location>
        <begin position="550"/>
        <end position="626"/>
    </location>
</feature>
<accession>A0AAN7WWU4</accession>
<evidence type="ECO:0000256" key="1">
    <source>
        <dbReference type="ARBA" id="ARBA00004123"/>
    </source>
</evidence>
<feature type="compositionally biased region" description="Basic and acidic residues" evidence="11">
    <location>
        <begin position="1057"/>
        <end position="1076"/>
    </location>
</feature>
<evidence type="ECO:0000313" key="15">
    <source>
        <dbReference type="Proteomes" id="UP001346869"/>
    </source>
</evidence>
<feature type="domain" description="N-acetyltransferase ESCO zinc-finger" evidence="12">
    <location>
        <begin position="1100"/>
        <end position="1139"/>
    </location>
</feature>
<dbReference type="EMBL" id="JAUZQC010000023">
    <property type="protein sequence ID" value="KAK5849864.1"/>
    <property type="molecule type" value="Genomic_DNA"/>
</dbReference>
<feature type="region of interest" description="Disordered" evidence="11">
    <location>
        <begin position="420"/>
        <end position="492"/>
    </location>
</feature>
<dbReference type="Proteomes" id="UP001346869">
    <property type="component" value="Unassembled WGS sequence"/>
</dbReference>
<comment type="catalytic activity">
    <reaction evidence="10">
        <text>L-lysyl-[protein] + acetyl-CoA = N(6)-acetyl-L-lysyl-[protein] + CoA + H(+)</text>
        <dbReference type="Rhea" id="RHEA:45948"/>
        <dbReference type="Rhea" id="RHEA-COMP:9752"/>
        <dbReference type="Rhea" id="RHEA-COMP:10731"/>
        <dbReference type="ChEBI" id="CHEBI:15378"/>
        <dbReference type="ChEBI" id="CHEBI:29969"/>
        <dbReference type="ChEBI" id="CHEBI:57287"/>
        <dbReference type="ChEBI" id="CHEBI:57288"/>
        <dbReference type="ChEBI" id="CHEBI:61930"/>
    </reaction>
</comment>
<keyword evidence="5" id="KW-0863">Zinc-finger</keyword>
<evidence type="ECO:0000256" key="2">
    <source>
        <dbReference type="ARBA" id="ARBA00005816"/>
    </source>
</evidence>
<feature type="region of interest" description="Disordered" evidence="11">
    <location>
        <begin position="1"/>
        <end position="61"/>
    </location>
</feature>
<feature type="compositionally biased region" description="Polar residues" evidence="11">
    <location>
        <begin position="866"/>
        <end position="884"/>
    </location>
</feature>
<evidence type="ECO:0000259" key="12">
    <source>
        <dbReference type="Pfam" id="PF13878"/>
    </source>
</evidence>
<comment type="similarity">
    <text evidence="2">Belongs to the acetyltransferase family. ECO subfamily.</text>
</comment>
<gene>
    <name evidence="14" type="ORF">PBY51_014163</name>
</gene>
<reference evidence="14 15" key="1">
    <citation type="journal article" date="2023" name="Genes (Basel)">
        <title>Chromosome-Level Genome Assembly and Circadian Gene Repertoire of the Patagonia Blennie Eleginops maclovinus-The Closest Ancestral Proxy of Antarctic Cryonotothenioids.</title>
        <authorList>
            <person name="Cheng C.C."/>
            <person name="Rivera-Colon A.G."/>
            <person name="Minhas B.F."/>
            <person name="Wilson L."/>
            <person name="Rayamajhi N."/>
            <person name="Vargas-Chacoff L."/>
            <person name="Catchen J.M."/>
        </authorList>
    </citation>
    <scope>NUCLEOTIDE SEQUENCE [LARGE SCALE GENOMIC DNA]</scope>
    <source>
        <strain evidence="14">JMC-PN-2008</strain>
    </source>
</reference>
<feature type="compositionally biased region" description="Basic and acidic residues" evidence="11">
    <location>
        <begin position="740"/>
        <end position="756"/>
    </location>
</feature>
<evidence type="ECO:0000256" key="9">
    <source>
        <dbReference type="ARBA" id="ARBA00023315"/>
    </source>
</evidence>